<keyword evidence="1 3" id="KW-0378">Hydrolase</keyword>
<dbReference type="STRING" id="247490.KSU1_D0753"/>
<dbReference type="Gene3D" id="3.20.20.140">
    <property type="entry name" value="Metal-dependent hydrolases"/>
    <property type="match status" value="1"/>
</dbReference>
<dbReference type="PANTHER" id="PTHR43794:SF11">
    <property type="entry name" value="AMIDOHYDROLASE-RELATED DOMAIN-CONTAINING PROTEIN"/>
    <property type="match status" value="1"/>
</dbReference>
<dbReference type="InterPro" id="IPR032466">
    <property type="entry name" value="Metal_Hydrolase"/>
</dbReference>
<protein>
    <submittedName>
        <fullName evidence="3">Putative amidohydrolase</fullName>
    </submittedName>
</protein>
<evidence type="ECO:0000256" key="1">
    <source>
        <dbReference type="ARBA" id="ARBA00022801"/>
    </source>
</evidence>
<keyword evidence="4" id="KW-1185">Reference proteome</keyword>
<dbReference type="InterPro" id="IPR050287">
    <property type="entry name" value="MTA/SAH_deaminase"/>
</dbReference>
<proteinExistence type="predicted"/>
<dbReference type="Pfam" id="PF01979">
    <property type="entry name" value="Amidohydro_1"/>
    <property type="match status" value="1"/>
</dbReference>
<evidence type="ECO:0000259" key="2">
    <source>
        <dbReference type="Pfam" id="PF01979"/>
    </source>
</evidence>
<evidence type="ECO:0000313" key="4">
    <source>
        <dbReference type="Proteomes" id="UP000002985"/>
    </source>
</evidence>
<dbReference type="EMBL" id="BAFH01000004">
    <property type="protein sequence ID" value="GAB64062.1"/>
    <property type="molecule type" value="Genomic_DNA"/>
</dbReference>
<dbReference type="PANTHER" id="PTHR43794">
    <property type="entry name" value="AMINOHYDROLASE SSNA-RELATED"/>
    <property type="match status" value="1"/>
</dbReference>
<dbReference type="eggNOG" id="COG0402">
    <property type="taxonomic scope" value="Bacteria"/>
</dbReference>
<name>I3IQR7_9BACT</name>
<dbReference type="OrthoDB" id="9807210at2"/>
<comment type="caution">
    <text evidence="3">The sequence shown here is derived from an EMBL/GenBank/DDBJ whole genome shotgun (WGS) entry which is preliminary data.</text>
</comment>
<organism evidence="3 4">
    <name type="scientific">Candidatus Jettenia caeni</name>
    <dbReference type="NCBI Taxonomy" id="247490"/>
    <lineage>
        <taxon>Bacteria</taxon>
        <taxon>Pseudomonadati</taxon>
        <taxon>Planctomycetota</taxon>
        <taxon>Candidatus Brocadiia</taxon>
        <taxon>Candidatus Brocadiales</taxon>
        <taxon>Candidatus Brocadiaceae</taxon>
        <taxon>Candidatus Jettenia</taxon>
    </lineage>
</organism>
<accession>I3IQR7</accession>
<dbReference type="InterPro" id="IPR006680">
    <property type="entry name" value="Amidohydro-rel"/>
</dbReference>
<dbReference type="AlphaFoldDB" id="I3IQR7"/>
<sequence>MIVKKFILVNFYMILVKAKYLITDPETCIEHGVVAVKDTKIHHVSTFDKVKNVAEIERIIDLGNAVILPGLINVHTHLDLTNLHHRIKPTNNFTHWVFQLIGARMRWKDEDYNSSLEKGIRFCIESGTTTAADVTNTGHSFSVLKKSPLRKVVYKEVIDLNPDHVRNVVKKIQSELSSIITDDLFNIGLSPHAPYSASKELYKAIVQLAHDMHIPVCTHIAETRDEIEFLLKGSGNFPILLRQLRALPDTWHPPGLTPIHYLRETGILDVNPILIHGNYITDEEISVIKSSGASIAFCPRSHHFFGHTDYPIQKLLHAEINVGLGTDSLASNDTLSILDEMKFLSRHYSMLPKTLLAMATIHGARALGLESRTGQIKEGFEADLCAIKLPDFHTGNMYNQLFDVSSKNIFTMVAGAICYNALHDYNTSSRFLV</sequence>
<evidence type="ECO:0000313" key="3">
    <source>
        <dbReference type="EMBL" id="GAB64062.1"/>
    </source>
</evidence>
<gene>
    <name evidence="3" type="ORF">KSU1_D0753</name>
</gene>
<dbReference type="SUPFAM" id="SSF51338">
    <property type="entry name" value="Composite domain of metallo-dependent hydrolases"/>
    <property type="match status" value="1"/>
</dbReference>
<feature type="domain" description="Amidohydrolase-related" evidence="2">
    <location>
        <begin position="66"/>
        <end position="415"/>
    </location>
</feature>
<dbReference type="InterPro" id="IPR011059">
    <property type="entry name" value="Metal-dep_hydrolase_composite"/>
</dbReference>
<dbReference type="GO" id="GO:0016810">
    <property type="term" value="F:hydrolase activity, acting on carbon-nitrogen (but not peptide) bonds"/>
    <property type="evidence" value="ECO:0007669"/>
    <property type="project" value="InterPro"/>
</dbReference>
<dbReference type="Gene3D" id="2.30.40.10">
    <property type="entry name" value="Urease, subunit C, domain 1"/>
    <property type="match status" value="1"/>
</dbReference>
<dbReference type="SUPFAM" id="SSF51556">
    <property type="entry name" value="Metallo-dependent hydrolases"/>
    <property type="match status" value="1"/>
</dbReference>
<reference evidence="3 4" key="1">
    <citation type="journal article" date="2012" name="FEBS Lett.">
        <title>Anammox organism KSU-1 expresses a NirK-type copper-containing nitrite reductase instead of a NirS-type with cytochrome cd1.</title>
        <authorList>
            <person name="Hira D."/>
            <person name="Toh H."/>
            <person name="Migita C.T."/>
            <person name="Okubo H."/>
            <person name="Nishiyama T."/>
            <person name="Hattori M."/>
            <person name="Furukawa K."/>
            <person name="Fujii T."/>
        </authorList>
    </citation>
    <scope>NUCLEOTIDE SEQUENCE [LARGE SCALE GENOMIC DNA]</scope>
</reference>
<dbReference type="Proteomes" id="UP000002985">
    <property type="component" value="Unassembled WGS sequence"/>
</dbReference>